<protein>
    <submittedName>
        <fullName evidence="1">DUF3800 domain-containing protein</fullName>
    </submittedName>
</protein>
<comment type="caution">
    <text evidence="1">The sequence shown here is derived from an EMBL/GenBank/DDBJ whole genome shotgun (WGS) entry which is preliminary data.</text>
</comment>
<proteinExistence type="predicted"/>
<dbReference type="Pfam" id="PF12686">
    <property type="entry name" value="DUF3800"/>
    <property type="match status" value="1"/>
</dbReference>
<accession>A0ABS6WUP8</accession>
<evidence type="ECO:0000313" key="2">
    <source>
        <dbReference type="Proteomes" id="UP001430804"/>
    </source>
</evidence>
<dbReference type="Proteomes" id="UP001430804">
    <property type="component" value="Unassembled WGS sequence"/>
</dbReference>
<sequence>MHFCFIDESGTPPKPDSKKSNPYFVIGGVIMHESQWHGIAAEVRQLCARPEYNISGEIKWRYFGPQNTDPSNSVSHLSQEAKDRFRRDYFNIIIKRKSVKIVACVASVVAAYRLTIVEDAEALYHYTYKPVSERFQYHLQDLSRTVGNTQLGIVVGDHRGRKQDENFRLNHLDMIEVENAYVSNYDNFVECIFLTPSHMSIGVQIADMVSGAIGRAFNQNDSTFFEVIKPSFRKKDDGSINGFGLVKFPKNGWE</sequence>
<dbReference type="EMBL" id="JAHWQX010000005">
    <property type="protein sequence ID" value="MBW3099162.1"/>
    <property type="molecule type" value="Genomic_DNA"/>
</dbReference>
<name>A0ABS6WUP8_9HYPH</name>
<reference evidence="1" key="1">
    <citation type="submission" date="2021-07" db="EMBL/GenBank/DDBJ databases">
        <title>Pseudohoeflea marina sp. nov. a polyhydroxyalcanoate-producing bacterium.</title>
        <authorList>
            <person name="Zheng W."/>
            <person name="Yu S."/>
            <person name="Huang Y."/>
        </authorList>
    </citation>
    <scope>NUCLEOTIDE SEQUENCE</scope>
    <source>
        <strain evidence="1">DP4N28-3</strain>
    </source>
</reference>
<evidence type="ECO:0000313" key="1">
    <source>
        <dbReference type="EMBL" id="MBW3099162.1"/>
    </source>
</evidence>
<organism evidence="1 2">
    <name type="scientific">Pseudohoeflea coraliihabitans</name>
    <dbReference type="NCBI Taxonomy" id="2860393"/>
    <lineage>
        <taxon>Bacteria</taxon>
        <taxon>Pseudomonadati</taxon>
        <taxon>Pseudomonadota</taxon>
        <taxon>Alphaproteobacteria</taxon>
        <taxon>Hyphomicrobiales</taxon>
        <taxon>Rhizobiaceae</taxon>
        <taxon>Pseudohoeflea</taxon>
    </lineage>
</organism>
<keyword evidence="2" id="KW-1185">Reference proteome</keyword>
<gene>
    <name evidence="1" type="ORF">KY465_17920</name>
</gene>
<dbReference type="InterPro" id="IPR024524">
    <property type="entry name" value="DUF3800"/>
</dbReference>
<dbReference type="RefSeq" id="WP_219203485.1">
    <property type="nucleotide sequence ID" value="NZ_JAHWQX010000005.1"/>
</dbReference>